<accession>A0ACB8XSS2</accession>
<gene>
    <name evidence="1" type="ORF">L6452_39602</name>
</gene>
<sequence length="77" mass="8806">MAEFPNNNFKQFPNLEIITANLINWKTHTHTCIIYPLCRFSIQTNLHTCSGCDSITTTILHVGLLLHSKSLSFFLQI</sequence>
<name>A0ACB8XSS2_ARCLA</name>
<protein>
    <submittedName>
        <fullName evidence="1">Uncharacterized protein</fullName>
    </submittedName>
</protein>
<dbReference type="Proteomes" id="UP001055879">
    <property type="component" value="Linkage Group LG15"/>
</dbReference>
<evidence type="ECO:0000313" key="2">
    <source>
        <dbReference type="Proteomes" id="UP001055879"/>
    </source>
</evidence>
<organism evidence="1 2">
    <name type="scientific">Arctium lappa</name>
    <name type="common">Greater burdock</name>
    <name type="synonym">Lappa major</name>
    <dbReference type="NCBI Taxonomy" id="4217"/>
    <lineage>
        <taxon>Eukaryota</taxon>
        <taxon>Viridiplantae</taxon>
        <taxon>Streptophyta</taxon>
        <taxon>Embryophyta</taxon>
        <taxon>Tracheophyta</taxon>
        <taxon>Spermatophyta</taxon>
        <taxon>Magnoliopsida</taxon>
        <taxon>eudicotyledons</taxon>
        <taxon>Gunneridae</taxon>
        <taxon>Pentapetalae</taxon>
        <taxon>asterids</taxon>
        <taxon>campanulids</taxon>
        <taxon>Asterales</taxon>
        <taxon>Asteraceae</taxon>
        <taxon>Carduoideae</taxon>
        <taxon>Cardueae</taxon>
        <taxon>Arctiinae</taxon>
        <taxon>Arctium</taxon>
    </lineage>
</organism>
<keyword evidence="2" id="KW-1185">Reference proteome</keyword>
<reference evidence="2" key="1">
    <citation type="journal article" date="2022" name="Mol. Ecol. Resour.">
        <title>The genomes of chicory, endive, great burdock and yacon provide insights into Asteraceae palaeo-polyploidization history and plant inulin production.</title>
        <authorList>
            <person name="Fan W."/>
            <person name="Wang S."/>
            <person name="Wang H."/>
            <person name="Wang A."/>
            <person name="Jiang F."/>
            <person name="Liu H."/>
            <person name="Zhao H."/>
            <person name="Xu D."/>
            <person name="Zhang Y."/>
        </authorList>
    </citation>
    <scope>NUCLEOTIDE SEQUENCE [LARGE SCALE GENOMIC DNA]</scope>
    <source>
        <strain evidence="2">cv. Niubang</strain>
    </source>
</reference>
<evidence type="ECO:0000313" key="1">
    <source>
        <dbReference type="EMBL" id="KAI3673483.1"/>
    </source>
</evidence>
<dbReference type="EMBL" id="CM042061">
    <property type="protein sequence ID" value="KAI3673483.1"/>
    <property type="molecule type" value="Genomic_DNA"/>
</dbReference>
<proteinExistence type="predicted"/>
<reference evidence="1 2" key="2">
    <citation type="journal article" date="2022" name="Mol. Ecol. Resour.">
        <title>The genomes of chicory, endive, great burdock and yacon provide insights into Asteraceae paleo-polyploidization history and plant inulin production.</title>
        <authorList>
            <person name="Fan W."/>
            <person name="Wang S."/>
            <person name="Wang H."/>
            <person name="Wang A."/>
            <person name="Jiang F."/>
            <person name="Liu H."/>
            <person name="Zhao H."/>
            <person name="Xu D."/>
            <person name="Zhang Y."/>
        </authorList>
    </citation>
    <scope>NUCLEOTIDE SEQUENCE [LARGE SCALE GENOMIC DNA]</scope>
    <source>
        <strain evidence="2">cv. Niubang</strain>
    </source>
</reference>
<comment type="caution">
    <text evidence="1">The sequence shown here is derived from an EMBL/GenBank/DDBJ whole genome shotgun (WGS) entry which is preliminary data.</text>
</comment>